<keyword evidence="10" id="KW-0270">Exopolysaccharide synthesis</keyword>
<evidence type="ECO:0000313" key="15">
    <source>
        <dbReference type="EMBL" id="MDM8334507.1"/>
    </source>
</evidence>
<keyword evidence="8 12" id="KW-1133">Transmembrane helix</keyword>
<evidence type="ECO:0000256" key="11">
    <source>
        <dbReference type="ARBA" id="ARBA00045736"/>
    </source>
</evidence>
<evidence type="ECO:0000256" key="9">
    <source>
        <dbReference type="ARBA" id="ARBA00023136"/>
    </source>
</evidence>
<keyword evidence="6 12" id="KW-0812">Transmembrane</keyword>
<dbReference type="InterPro" id="IPR050445">
    <property type="entry name" value="Bact_polysacc_biosynth/exp"/>
</dbReference>
<gene>
    <name evidence="15" type="ORF">QUW46_07990</name>
</gene>
<dbReference type="RefSeq" id="WP_289561078.1">
    <property type="nucleotide sequence ID" value="NZ_JAUDEO010000053.1"/>
</dbReference>
<evidence type="ECO:0000256" key="8">
    <source>
        <dbReference type="ARBA" id="ARBA00022989"/>
    </source>
</evidence>
<evidence type="ECO:0000259" key="13">
    <source>
        <dbReference type="Pfam" id="PF02706"/>
    </source>
</evidence>
<dbReference type="InterPro" id="IPR032807">
    <property type="entry name" value="GNVR"/>
</dbReference>
<evidence type="ECO:0000256" key="12">
    <source>
        <dbReference type="SAM" id="Phobius"/>
    </source>
</evidence>
<dbReference type="Pfam" id="PF02706">
    <property type="entry name" value="Wzz"/>
    <property type="match status" value="1"/>
</dbReference>
<comment type="caution">
    <text evidence="15">The sequence shown here is derived from an EMBL/GenBank/DDBJ whole genome shotgun (WGS) entry which is preliminary data.</text>
</comment>
<comment type="similarity">
    <text evidence="3">Belongs to the CpsC/CapA family.</text>
</comment>
<evidence type="ECO:0000256" key="6">
    <source>
        <dbReference type="ARBA" id="ARBA00022692"/>
    </source>
</evidence>
<protein>
    <recommendedName>
        <fullName evidence="4">Capsular polysaccharide biosynthesis protein CpsC</fullName>
    </recommendedName>
</protein>
<comment type="pathway">
    <text evidence="2">Capsule biogenesis; capsule polysaccharide biosynthesis.</text>
</comment>
<comment type="function">
    <text evidence="11">Required for CpsD phosphorylation. Involved in the regulation of capsular polysaccharide biosynthesis. May be part of a complex that directs the coordinated polymerization and export to the cell surface of the capsular polysaccharide.</text>
</comment>
<dbReference type="EMBL" id="JAUDEO010000053">
    <property type="protein sequence ID" value="MDM8334507.1"/>
    <property type="molecule type" value="Genomic_DNA"/>
</dbReference>
<evidence type="ECO:0000256" key="7">
    <source>
        <dbReference type="ARBA" id="ARBA00022903"/>
    </source>
</evidence>
<reference evidence="15" key="1">
    <citation type="submission" date="2023-06" db="EMBL/GenBank/DDBJ databases">
        <title>Identification and characterization of horizontal gene transfer across gut microbiota members of farm animals based on homology search.</title>
        <authorList>
            <person name="Schwarzerova J."/>
            <person name="Nykrynova M."/>
            <person name="Jureckova K."/>
            <person name="Cejkova D."/>
            <person name="Rychlik I."/>
        </authorList>
    </citation>
    <scope>NUCLEOTIDE SEQUENCE</scope>
    <source>
        <strain evidence="15">105_WCHN</strain>
    </source>
</reference>
<reference evidence="15" key="2">
    <citation type="submission" date="2023-06" db="EMBL/GenBank/DDBJ databases">
        <authorList>
            <person name="Zeman M."/>
            <person name="Kubasova T."/>
            <person name="Jahodarova E."/>
            <person name="Nykrynova M."/>
            <person name="Rychlik I."/>
        </authorList>
    </citation>
    <scope>NUCLEOTIDE SEQUENCE</scope>
    <source>
        <strain evidence="15">105_WCHN</strain>
    </source>
</reference>
<proteinExistence type="inferred from homology"/>
<evidence type="ECO:0000256" key="10">
    <source>
        <dbReference type="ARBA" id="ARBA00023169"/>
    </source>
</evidence>
<evidence type="ECO:0000256" key="3">
    <source>
        <dbReference type="ARBA" id="ARBA00006683"/>
    </source>
</evidence>
<keyword evidence="5" id="KW-1003">Cell membrane</keyword>
<evidence type="ECO:0000256" key="4">
    <source>
        <dbReference type="ARBA" id="ARBA00020739"/>
    </source>
</evidence>
<name>A0ABT7VP60_9LACO</name>
<dbReference type="Pfam" id="PF13807">
    <property type="entry name" value="GNVR"/>
    <property type="match status" value="1"/>
</dbReference>
<dbReference type="PANTHER" id="PTHR32309:SF13">
    <property type="entry name" value="FERRIC ENTEROBACTIN TRANSPORT PROTEIN FEPE"/>
    <property type="match status" value="1"/>
</dbReference>
<sequence length="265" mass="29709">MNNSVEESKNTIDLSQLMMILRKHFKMLIIWTLLAGVLGFVVAQFAVIPKYTATTEILVNQKHTNNNSGQAYNNQQADIQMINTYKDIITNQVILNKASRELNSTTTAREYGRSYNMPVAKLKKAIKINSQQNSQVFSVAVETNDPNLSAATANTIARVFRKQIKKIMSVNNVTIVSRAAAPDSPSFPNVKLFTLAGAILGLLLSVIYLIIKELMDTTIKDDDFMTNELGLTNLGHIDHFHLNHDFQAQTKQTRLGNDKQAERRV</sequence>
<evidence type="ECO:0000256" key="2">
    <source>
        <dbReference type="ARBA" id="ARBA00005132"/>
    </source>
</evidence>
<evidence type="ECO:0000256" key="5">
    <source>
        <dbReference type="ARBA" id="ARBA00022475"/>
    </source>
</evidence>
<dbReference type="InterPro" id="IPR003856">
    <property type="entry name" value="LPS_length_determ_N"/>
</dbReference>
<organism evidence="15 16">
    <name type="scientific">Limosilactobacillus panis</name>
    <dbReference type="NCBI Taxonomy" id="47493"/>
    <lineage>
        <taxon>Bacteria</taxon>
        <taxon>Bacillati</taxon>
        <taxon>Bacillota</taxon>
        <taxon>Bacilli</taxon>
        <taxon>Lactobacillales</taxon>
        <taxon>Lactobacillaceae</taxon>
        <taxon>Limosilactobacillus</taxon>
    </lineage>
</organism>
<keyword evidence="7" id="KW-0972">Capsule biogenesis/degradation</keyword>
<dbReference type="PANTHER" id="PTHR32309">
    <property type="entry name" value="TYROSINE-PROTEIN KINASE"/>
    <property type="match status" value="1"/>
</dbReference>
<evidence type="ECO:0000259" key="14">
    <source>
        <dbReference type="Pfam" id="PF13807"/>
    </source>
</evidence>
<keyword evidence="16" id="KW-1185">Reference proteome</keyword>
<evidence type="ECO:0000313" key="16">
    <source>
        <dbReference type="Proteomes" id="UP001529423"/>
    </source>
</evidence>
<feature type="domain" description="Tyrosine-protein kinase G-rich" evidence="14">
    <location>
        <begin position="161"/>
        <end position="213"/>
    </location>
</feature>
<comment type="subcellular location">
    <subcellularLocation>
        <location evidence="1">Cell membrane</location>
        <topology evidence="1">Multi-pass membrane protein</topology>
    </subcellularLocation>
</comment>
<dbReference type="Proteomes" id="UP001529423">
    <property type="component" value="Unassembled WGS sequence"/>
</dbReference>
<keyword evidence="9 12" id="KW-0472">Membrane</keyword>
<evidence type="ECO:0000256" key="1">
    <source>
        <dbReference type="ARBA" id="ARBA00004651"/>
    </source>
</evidence>
<accession>A0ABT7VP60</accession>
<feature type="transmembrane region" description="Helical" evidence="12">
    <location>
        <begin position="28"/>
        <end position="48"/>
    </location>
</feature>
<feature type="transmembrane region" description="Helical" evidence="12">
    <location>
        <begin position="192"/>
        <end position="211"/>
    </location>
</feature>
<feature type="domain" description="Polysaccharide chain length determinant N-terminal" evidence="13">
    <location>
        <begin position="10"/>
        <end position="102"/>
    </location>
</feature>